<keyword evidence="4" id="KW-0378">Hydrolase</keyword>
<dbReference type="InterPro" id="IPR000326">
    <property type="entry name" value="PAP2/HPO"/>
</dbReference>
<dbReference type="GO" id="GO:0016787">
    <property type="term" value="F:hydrolase activity"/>
    <property type="evidence" value="ECO:0007669"/>
    <property type="project" value="UniProtKB-KW"/>
</dbReference>
<feature type="transmembrane region" description="Helical" evidence="8">
    <location>
        <begin position="201"/>
        <end position="220"/>
    </location>
</feature>
<dbReference type="Gene3D" id="1.20.144.10">
    <property type="entry name" value="Phosphatidic acid phosphatase type 2/haloperoxidase"/>
    <property type="match status" value="1"/>
</dbReference>
<evidence type="ECO:0000256" key="5">
    <source>
        <dbReference type="ARBA" id="ARBA00022989"/>
    </source>
</evidence>
<protein>
    <recommendedName>
        <fullName evidence="9">Phosphatidic acid phosphatase type 2/haloperoxidase domain-containing protein</fullName>
    </recommendedName>
</protein>
<dbReference type="GO" id="GO:0005886">
    <property type="term" value="C:plasma membrane"/>
    <property type="evidence" value="ECO:0007669"/>
    <property type="project" value="UniProtKB-SubCell"/>
</dbReference>
<evidence type="ECO:0000256" key="7">
    <source>
        <dbReference type="SAM" id="MobiDB-lite"/>
    </source>
</evidence>
<evidence type="ECO:0000256" key="4">
    <source>
        <dbReference type="ARBA" id="ARBA00022801"/>
    </source>
</evidence>
<feature type="transmembrane region" description="Helical" evidence="8">
    <location>
        <begin position="173"/>
        <end position="195"/>
    </location>
</feature>
<comment type="subcellular location">
    <subcellularLocation>
        <location evidence="1">Cell membrane</location>
        <topology evidence="1">Multi-pass membrane protein</topology>
    </subcellularLocation>
</comment>
<feature type="transmembrane region" description="Helical" evidence="8">
    <location>
        <begin position="79"/>
        <end position="99"/>
    </location>
</feature>
<evidence type="ECO:0000256" key="2">
    <source>
        <dbReference type="ARBA" id="ARBA00022475"/>
    </source>
</evidence>
<feature type="transmembrane region" description="Helical" evidence="8">
    <location>
        <begin position="106"/>
        <end position="126"/>
    </location>
</feature>
<reference evidence="10" key="1">
    <citation type="submission" date="2020-02" db="EMBL/GenBank/DDBJ databases">
        <authorList>
            <person name="Meier V. D."/>
        </authorList>
    </citation>
    <scope>NUCLEOTIDE SEQUENCE</scope>
    <source>
        <strain evidence="10">AVDCRST_MAG89</strain>
    </source>
</reference>
<keyword evidence="5 8" id="KW-1133">Transmembrane helix</keyword>
<name>A0A6J4MR09_9BACT</name>
<dbReference type="SMART" id="SM00014">
    <property type="entry name" value="acidPPc"/>
    <property type="match status" value="1"/>
</dbReference>
<evidence type="ECO:0000256" key="6">
    <source>
        <dbReference type="ARBA" id="ARBA00023136"/>
    </source>
</evidence>
<feature type="domain" description="Phosphatidic acid phosphatase type 2/haloperoxidase" evidence="9">
    <location>
        <begin position="105"/>
        <end position="216"/>
    </location>
</feature>
<evidence type="ECO:0000313" key="10">
    <source>
        <dbReference type="EMBL" id="CAA9364810.1"/>
    </source>
</evidence>
<dbReference type="PANTHER" id="PTHR14969">
    <property type="entry name" value="SPHINGOSINE-1-PHOSPHATE PHOSPHOHYDROLASE"/>
    <property type="match status" value="1"/>
</dbReference>
<dbReference type="EMBL" id="CADCTV010000842">
    <property type="protein sequence ID" value="CAA9364810.1"/>
    <property type="molecule type" value="Genomic_DNA"/>
</dbReference>
<proteinExistence type="predicted"/>
<gene>
    <name evidence="10" type="ORF">AVDCRST_MAG89-4013</name>
</gene>
<evidence type="ECO:0000256" key="1">
    <source>
        <dbReference type="ARBA" id="ARBA00004651"/>
    </source>
</evidence>
<feature type="transmembrane region" description="Helical" evidence="8">
    <location>
        <begin position="146"/>
        <end position="166"/>
    </location>
</feature>
<dbReference type="AlphaFoldDB" id="A0A6J4MR09"/>
<dbReference type="InterPro" id="IPR036938">
    <property type="entry name" value="PAP2/HPO_sf"/>
</dbReference>
<keyword evidence="6 8" id="KW-0472">Membrane</keyword>
<sequence length="251" mass="26835">MVRGAALGIARALARFVRARWQRLLRLFALVGLPLAIFGTLAEDVWDDGGLPWDTPILQWAYAQATPGRNAAMAFVSDIGHAYGVLPLAAVIFVALLVVRRRGNALFFAVAICGAGALNQGAKLFFQRDRPALWLSSSPAPEHTYSFPSGHAMGSMALVAALAVLAWPTRWRWWAIVLGGAFTFLVGFSRVYLGVHYPSDVAAGWCASLGWVLGLSQIAYGRAGKPYPRSTPAAAGPDPVEEPKPAVDGPP</sequence>
<keyword evidence="2" id="KW-1003">Cell membrane</keyword>
<accession>A0A6J4MR09</accession>
<feature type="region of interest" description="Disordered" evidence="7">
    <location>
        <begin position="227"/>
        <end position="251"/>
    </location>
</feature>
<evidence type="ECO:0000259" key="9">
    <source>
        <dbReference type="SMART" id="SM00014"/>
    </source>
</evidence>
<evidence type="ECO:0000256" key="8">
    <source>
        <dbReference type="SAM" id="Phobius"/>
    </source>
</evidence>
<dbReference type="PANTHER" id="PTHR14969:SF62">
    <property type="entry name" value="DECAPRENYLPHOSPHORYL-5-PHOSPHORIBOSE PHOSPHATASE RV3807C-RELATED"/>
    <property type="match status" value="1"/>
</dbReference>
<dbReference type="Pfam" id="PF01569">
    <property type="entry name" value="PAP2"/>
    <property type="match status" value="1"/>
</dbReference>
<evidence type="ECO:0000256" key="3">
    <source>
        <dbReference type="ARBA" id="ARBA00022692"/>
    </source>
</evidence>
<dbReference type="CDD" id="cd03392">
    <property type="entry name" value="PAP2_like_2"/>
    <property type="match status" value="1"/>
</dbReference>
<organism evidence="10">
    <name type="scientific">uncultured Gemmatimonadota bacterium</name>
    <dbReference type="NCBI Taxonomy" id="203437"/>
    <lineage>
        <taxon>Bacteria</taxon>
        <taxon>Pseudomonadati</taxon>
        <taxon>Gemmatimonadota</taxon>
        <taxon>environmental samples</taxon>
    </lineage>
</organism>
<dbReference type="SUPFAM" id="SSF48317">
    <property type="entry name" value="Acid phosphatase/Vanadium-dependent haloperoxidase"/>
    <property type="match status" value="1"/>
</dbReference>
<keyword evidence="3 8" id="KW-0812">Transmembrane</keyword>